<reference evidence="1 2" key="1">
    <citation type="submission" date="2018-01" db="EMBL/GenBank/DDBJ databases">
        <title>Whole genome sequencing of Histamine producing bacteria.</title>
        <authorList>
            <person name="Butler K."/>
        </authorList>
    </citation>
    <scope>NUCLEOTIDE SEQUENCE [LARGE SCALE GENOMIC DNA]</scope>
    <source>
        <strain evidence="1 2">A6-1</strain>
    </source>
</reference>
<evidence type="ECO:0000313" key="1">
    <source>
        <dbReference type="EMBL" id="PSX03938.1"/>
    </source>
</evidence>
<comment type="caution">
    <text evidence="1">The sequence shown here is derived from an EMBL/GenBank/DDBJ whole genome shotgun (WGS) entry which is preliminary data.</text>
</comment>
<evidence type="ECO:0000313" key="2">
    <source>
        <dbReference type="Proteomes" id="UP000240989"/>
    </source>
</evidence>
<gene>
    <name evidence="1" type="ORF">C0W27_20810</name>
</gene>
<protein>
    <submittedName>
        <fullName evidence="1">Uncharacterized protein</fullName>
    </submittedName>
</protein>
<accession>A0ABX5GYW7</accession>
<dbReference type="Proteomes" id="UP000240989">
    <property type="component" value="Unassembled WGS sequence"/>
</dbReference>
<proteinExistence type="predicted"/>
<sequence>MSFLNDNGQVVKFFSGIRKYQGNFFALYAEGVFILPKGADEFQKVEHIDDDKWYRSVIHEPNPPASVYNYAKKTFKTHLKRVSSFNIRSCSTLNDINLDDYQPKLKLLKNGLPDYKTTYVNINHSWYVINWSEKNEACADTISQYNHELPFATVPYTPKRQRAYSLATLIISVR</sequence>
<keyword evidence="2" id="KW-1185">Reference proteome</keyword>
<organism evidence="1 2">
    <name type="scientific">Photobacterium angustum</name>
    <dbReference type="NCBI Taxonomy" id="661"/>
    <lineage>
        <taxon>Bacteria</taxon>
        <taxon>Pseudomonadati</taxon>
        <taxon>Pseudomonadota</taxon>
        <taxon>Gammaproteobacteria</taxon>
        <taxon>Vibrionales</taxon>
        <taxon>Vibrionaceae</taxon>
        <taxon>Photobacterium</taxon>
    </lineage>
</organism>
<name>A0ABX5GYW7_PHOAN</name>
<dbReference type="EMBL" id="PYOU01000027">
    <property type="protein sequence ID" value="PSX03938.1"/>
    <property type="molecule type" value="Genomic_DNA"/>
</dbReference>
<dbReference type="RefSeq" id="WP_045152827.1">
    <property type="nucleotide sequence ID" value="NZ_JZSW01000007.1"/>
</dbReference>